<dbReference type="EC" id="3.4.21.89" evidence="4 12"/>
<evidence type="ECO:0000259" key="14">
    <source>
        <dbReference type="Pfam" id="PF10502"/>
    </source>
</evidence>
<keyword evidence="8 12" id="KW-0378">Hydrolase</keyword>
<dbReference type="InterPro" id="IPR000223">
    <property type="entry name" value="Pept_S26A_signal_pept_1"/>
</dbReference>
<comment type="catalytic activity">
    <reaction evidence="1 12">
        <text>Cleavage of hydrophobic, N-terminal signal or leader sequences from secreted and periplasmic proteins.</text>
        <dbReference type="EC" id="3.4.21.89"/>
    </reaction>
</comment>
<dbReference type="PRINTS" id="PR00727">
    <property type="entry name" value="LEADERPTASE"/>
</dbReference>
<dbReference type="PANTHER" id="PTHR43390">
    <property type="entry name" value="SIGNAL PEPTIDASE I"/>
    <property type="match status" value="1"/>
</dbReference>
<evidence type="ECO:0000256" key="2">
    <source>
        <dbReference type="ARBA" id="ARBA00004401"/>
    </source>
</evidence>
<name>A0A8E2LC81_9BACI</name>
<evidence type="ECO:0000313" key="16">
    <source>
        <dbReference type="Proteomes" id="UP000189761"/>
    </source>
</evidence>
<dbReference type="SUPFAM" id="SSF51306">
    <property type="entry name" value="LexA/Signal peptidase"/>
    <property type="match status" value="1"/>
</dbReference>
<dbReference type="InterPro" id="IPR019756">
    <property type="entry name" value="Pept_S26A_signal_pept_1_Ser-AS"/>
</dbReference>
<keyword evidence="10 12" id="KW-0472">Membrane</keyword>
<dbReference type="InterPro" id="IPR019758">
    <property type="entry name" value="Pept_S26A_signal_pept_1_CS"/>
</dbReference>
<evidence type="ECO:0000256" key="3">
    <source>
        <dbReference type="ARBA" id="ARBA00009370"/>
    </source>
</evidence>
<keyword evidence="5" id="KW-1003">Cell membrane</keyword>
<dbReference type="CDD" id="cd06530">
    <property type="entry name" value="S26_SPase_I"/>
    <property type="match status" value="1"/>
</dbReference>
<feature type="transmembrane region" description="Helical" evidence="12">
    <location>
        <begin position="12"/>
        <end position="31"/>
    </location>
</feature>
<reference evidence="15 16" key="1">
    <citation type="submission" date="2017-01" db="EMBL/GenBank/DDBJ databases">
        <title>Draft genome sequence of Bacillus oleronius.</title>
        <authorList>
            <person name="Allam M."/>
        </authorList>
    </citation>
    <scope>NUCLEOTIDE SEQUENCE [LARGE SCALE GENOMIC DNA]</scope>
    <source>
        <strain evidence="15 16">DSM 9356</strain>
    </source>
</reference>
<evidence type="ECO:0000256" key="8">
    <source>
        <dbReference type="ARBA" id="ARBA00022801"/>
    </source>
</evidence>
<dbReference type="InterPro" id="IPR036286">
    <property type="entry name" value="LexA/Signal_pep-like_sf"/>
</dbReference>
<keyword evidence="7 12" id="KW-0812">Transmembrane</keyword>
<dbReference type="Pfam" id="PF10502">
    <property type="entry name" value="Peptidase_S26"/>
    <property type="match status" value="1"/>
</dbReference>
<evidence type="ECO:0000256" key="7">
    <source>
        <dbReference type="ARBA" id="ARBA00022692"/>
    </source>
</evidence>
<dbReference type="PROSITE" id="PS00760">
    <property type="entry name" value="SPASE_I_2"/>
    <property type="match status" value="1"/>
</dbReference>
<dbReference type="AlphaFoldDB" id="A0A8E2LC81"/>
<dbReference type="Proteomes" id="UP000189761">
    <property type="component" value="Unassembled WGS sequence"/>
</dbReference>
<dbReference type="InterPro" id="IPR019757">
    <property type="entry name" value="Pept_S26A_signal_pept_1_Lys-AS"/>
</dbReference>
<dbReference type="GO" id="GO:0006465">
    <property type="term" value="P:signal peptide processing"/>
    <property type="evidence" value="ECO:0007669"/>
    <property type="project" value="InterPro"/>
</dbReference>
<dbReference type="RefSeq" id="WP_071976034.1">
    <property type="nucleotide sequence ID" value="NZ_CP065424.1"/>
</dbReference>
<evidence type="ECO:0000256" key="11">
    <source>
        <dbReference type="PIRSR" id="PIRSR600223-1"/>
    </source>
</evidence>
<dbReference type="PANTHER" id="PTHR43390:SF1">
    <property type="entry name" value="CHLOROPLAST PROCESSING PEPTIDASE"/>
    <property type="match status" value="1"/>
</dbReference>
<evidence type="ECO:0000256" key="13">
    <source>
        <dbReference type="RuleBase" id="RU362042"/>
    </source>
</evidence>
<evidence type="ECO:0000313" key="15">
    <source>
        <dbReference type="EMBL" id="OOP65918.1"/>
    </source>
</evidence>
<feature type="active site" evidence="11">
    <location>
        <position position="40"/>
    </location>
</feature>
<dbReference type="PROSITE" id="PS00761">
    <property type="entry name" value="SPASE_I_3"/>
    <property type="match status" value="1"/>
</dbReference>
<evidence type="ECO:0000256" key="4">
    <source>
        <dbReference type="ARBA" id="ARBA00013208"/>
    </source>
</evidence>
<evidence type="ECO:0000256" key="12">
    <source>
        <dbReference type="RuleBase" id="RU003993"/>
    </source>
</evidence>
<evidence type="ECO:0000256" key="5">
    <source>
        <dbReference type="ARBA" id="ARBA00022475"/>
    </source>
</evidence>
<evidence type="ECO:0000256" key="10">
    <source>
        <dbReference type="ARBA" id="ARBA00023136"/>
    </source>
</evidence>
<evidence type="ECO:0000256" key="9">
    <source>
        <dbReference type="ARBA" id="ARBA00022989"/>
    </source>
</evidence>
<organism evidence="15 16">
    <name type="scientific">Heyndrickxia oleronia</name>
    <dbReference type="NCBI Taxonomy" id="38875"/>
    <lineage>
        <taxon>Bacteria</taxon>
        <taxon>Bacillati</taxon>
        <taxon>Bacillota</taxon>
        <taxon>Bacilli</taxon>
        <taxon>Bacillales</taxon>
        <taxon>Bacillaceae</taxon>
        <taxon>Heyndrickxia</taxon>
    </lineage>
</organism>
<comment type="caution">
    <text evidence="15">The sequence shown here is derived from an EMBL/GenBank/DDBJ whole genome shotgun (WGS) entry which is preliminary data.</text>
</comment>
<evidence type="ECO:0000256" key="6">
    <source>
        <dbReference type="ARBA" id="ARBA00022670"/>
    </source>
</evidence>
<dbReference type="NCBIfam" id="TIGR02227">
    <property type="entry name" value="sigpep_I_bact"/>
    <property type="match status" value="1"/>
</dbReference>
<proteinExistence type="inferred from homology"/>
<sequence>MKKSIKKEILSWTKTIIFAVVVAFICRKFIFAPITVQGVSMMPTFEENNKLIVSKLTRIDRSDMVVFHSPISNEDFIKRVIGLPGDHVEMKNDQLLINGELYKEPYLQENKKNISLTETLTEDFQVDVPKNYLFVMGDNRRHSNDSRKFGFIHKDSIIGEVKLRFFPIQKIGFPK</sequence>
<feature type="domain" description="Peptidase S26" evidence="14">
    <location>
        <begin position="10"/>
        <end position="166"/>
    </location>
</feature>
<accession>A0A8E2LC81</accession>
<keyword evidence="6 12" id="KW-0645">Protease</keyword>
<evidence type="ECO:0000256" key="1">
    <source>
        <dbReference type="ARBA" id="ARBA00000677"/>
    </source>
</evidence>
<dbReference type="FunFam" id="2.10.109.10:FF:000008">
    <property type="entry name" value="Signal peptidase I"/>
    <property type="match status" value="1"/>
</dbReference>
<feature type="active site" evidence="11">
    <location>
        <position position="78"/>
    </location>
</feature>
<protein>
    <recommendedName>
        <fullName evidence="4 12">Signal peptidase I</fullName>
        <ecNumber evidence="4 12">3.4.21.89</ecNumber>
    </recommendedName>
</protein>
<comment type="similarity">
    <text evidence="3 13">Belongs to the peptidase S26 family.</text>
</comment>
<dbReference type="GO" id="GO:0004252">
    <property type="term" value="F:serine-type endopeptidase activity"/>
    <property type="evidence" value="ECO:0007669"/>
    <property type="project" value="InterPro"/>
</dbReference>
<dbReference type="EMBL" id="MTLA01000419">
    <property type="protein sequence ID" value="OOP65918.1"/>
    <property type="molecule type" value="Genomic_DNA"/>
</dbReference>
<dbReference type="GO" id="GO:0009003">
    <property type="term" value="F:signal peptidase activity"/>
    <property type="evidence" value="ECO:0007669"/>
    <property type="project" value="UniProtKB-EC"/>
</dbReference>
<dbReference type="InterPro" id="IPR019533">
    <property type="entry name" value="Peptidase_S26"/>
</dbReference>
<comment type="subcellular location">
    <subcellularLocation>
        <location evidence="2">Cell membrane</location>
        <topology evidence="2">Single-pass type II membrane protein</topology>
    </subcellularLocation>
    <subcellularLocation>
        <location evidence="13">Membrane</location>
        <topology evidence="13">Single-pass type II membrane protein</topology>
    </subcellularLocation>
</comment>
<gene>
    <name evidence="15" type="ORF">BWZ43_23695</name>
</gene>
<dbReference type="PROSITE" id="PS00501">
    <property type="entry name" value="SPASE_I_1"/>
    <property type="match status" value="1"/>
</dbReference>
<dbReference type="Gene3D" id="2.10.109.10">
    <property type="entry name" value="Umud Fragment, subunit A"/>
    <property type="match status" value="1"/>
</dbReference>
<dbReference type="GO" id="GO:0005886">
    <property type="term" value="C:plasma membrane"/>
    <property type="evidence" value="ECO:0007669"/>
    <property type="project" value="UniProtKB-SubCell"/>
</dbReference>
<keyword evidence="16" id="KW-1185">Reference proteome</keyword>
<keyword evidence="9 12" id="KW-1133">Transmembrane helix</keyword>